<gene>
    <name evidence="1" type="ORF">JKJ07_35125</name>
</gene>
<protein>
    <submittedName>
        <fullName evidence="1">Uncharacterized protein</fullName>
    </submittedName>
</protein>
<comment type="caution">
    <text evidence="1">The sequence shown here is derived from an EMBL/GenBank/DDBJ whole genome shotgun (WGS) entry which is preliminary data.</text>
</comment>
<dbReference type="RefSeq" id="WP_202996255.1">
    <property type="nucleotide sequence ID" value="NZ_JAENHO010000011.1"/>
</dbReference>
<accession>A0ABS1VZ40</accession>
<keyword evidence="2" id="KW-1185">Reference proteome</keyword>
<evidence type="ECO:0000313" key="2">
    <source>
        <dbReference type="Proteomes" id="UP000598996"/>
    </source>
</evidence>
<evidence type="ECO:0000313" key="1">
    <source>
        <dbReference type="EMBL" id="MBL7259563.1"/>
    </source>
</evidence>
<proteinExistence type="predicted"/>
<reference evidence="1 2" key="1">
    <citation type="submission" date="2021-01" db="EMBL/GenBank/DDBJ databases">
        <title>Actinoplanes sp. nov. LDG1-01 isolated from lichen.</title>
        <authorList>
            <person name="Saeng-In P."/>
            <person name="Phongsopitanun W."/>
            <person name="Kanchanasin P."/>
            <person name="Yuki M."/>
            <person name="Kudo T."/>
            <person name="Ohkuma M."/>
            <person name="Tanasupawat S."/>
        </authorList>
    </citation>
    <scope>NUCLEOTIDE SEQUENCE [LARGE SCALE GENOMIC DNA]</scope>
    <source>
        <strain evidence="1 2">LDG1-01</strain>
    </source>
</reference>
<name>A0ABS1VZ40_9ACTN</name>
<sequence>MEEREFWGRLEYLVSAELPGFLWCDGLVAEEYDADEIRGRAWCGASGQEAWRFTLRRNGRDDWAALLPGEEASDWLAVDPVGRTLVIDGGLPPA</sequence>
<dbReference type="Proteomes" id="UP000598996">
    <property type="component" value="Unassembled WGS sequence"/>
</dbReference>
<dbReference type="EMBL" id="JAENHO010000011">
    <property type="protein sequence ID" value="MBL7259563.1"/>
    <property type="molecule type" value="Genomic_DNA"/>
</dbReference>
<organism evidence="1 2">
    <name type="scientific">Paractinoplanes lichenicola</name>
    <dbReference type="NCBI Taxonomy" id="2802976"/>
    <lineage>
        <taxon>Bacteria</taxon>
        <taxon>Bacillati</taxon>
        <taxon>Actinomycetota</taxon>
        <taxon>Actinomycetes</taxon>
        <taxon>Micromonosporales</taxon>
        <taxon>Micromonosporaceae</taxon>
        <taxon>Paractinoplanes</taxon>
    </lineage>
</organism>